<evidence type="ECO:0000256" key="1">
    <source>
        <dbReference type="SAM" id="MobiDB-lite"/>
    </source>
</evidence>
<proteinExistence type="predicted"/>
<evidence type="ECO:0000313" key="3">
    <source>
        <dbReference type="Proteomes" id="UP000236520"/>
    </source>
</evidence>
<protein>
    <submittedName>
        <fullName evidence="2">Uncharacterized protein</fullName>
    </submittedName>
</protein>
<dbReference type="Proteomes" id="UP000236520">
    <property type="component" value="Unassembled WGS sequence"/>
</dbReference>
<dbReference type="AlphaFoldDB" id="A0A2J7Z158"/>
<evidence type="ECO:0000313" key="2">
    <source>
        <dbReference type="EMBL" id="PNG93991.1"/>
    </source>
</evidence>
<gene>
    <name evidence="2" type="ORF">SMF913_10016</name>
</gene>
<sequence>MGVRVGSISTMRWERAKRKNCRSTTSRRLRALGEVARKTSMSSTSTRAQSSLPRCSVRKRAKSRRMDRAVSRVWLLRGRVPARRARSWARMR</sequence>
<reference evidence="2 3" key="1">
    <citation type="submission" date="2015-09" db="EMBL/GenBank/DDBJ databases">
        <title>Genome sequence, genome mining and natural product profiling of a biocontrol bacterium Streptomyces malaysiensis F913.</title>
        <authorList>
            <person name="Xu Y."/>
            <person name="Wei J."/>
            <person name="Xie J."/>
            <person name="Li T."/>
            <person name="Zhou Z."/>
        </authorList>
    </citation>
    <scope>NUCLEOTIDE SEQUENCE [LARGE SCALE GENOMIC DNA]</scope>
    <source>
        <strain evidence="2 3">F913</strain>
    </source>
</reference>
<name>A0A2J7Z158_STRMQ</name>
<accession>A0A2J7Z158</accession>
<dbReference type="EMBL" id="LJIW01000001">
    <property type="protein sequence ID" value="PNG93991.1"/>
    <property type="molecule type" value="Genomic_DNA"/>
</dbReference>
<organism evidence="2 3">
    <name type="scientific">Streptomyces malaysiensis</name>
    <dbReference type="NCBI Taxonomy" id="92644"/>
    <lineage>
        <taxon>Bacteria</taxon>
        <taxon>Bacillati</taxon>
        <taxon>Actinomycetota</taxon>
        <taxon>Actinomycetes</taxon>
        <taxon>Kitasatosporales</taxon>
        <taxon>Streptomycetaceae</taxon>
        <taxon>Streptomyces</taxon>
        <taxon>Streptomyces violaceusniger group</taxon>
    </lineage>
</organism>
<keyword evidence="3" id="KW-1185">Reference proteome</keyword>
<comment type="caution">
    <text evidence="2">The sequence shown here is derived from an EMBL/GenBank/DDBJ whole genome shotgun (WGS) entry which is preliminary data.</text>
</comment>
<feature type="region of interest" description="Disordered" evidence="1">
    <location>
        <begin position="35"/>
        <end position="64"/>
    </location>
</feature>
<feature type="compositionally biased region" description="Low complexity" evidence="1">
    <location>
        <begin position="39"/>
        <end position="51"/>
    </location>
</feature>